<gene>
    <name evidence="2" type="ORF">TIFTF001_008360</name>
</gene>
<keyword evidence="3" id="KW-1185">Reference proteome</keyword>
<feature type="region of interest" description="Disordered" evidence="1">
    <location>
        <begin position="1"/>
        <end position="79"/>
    </location>
</feature>
<organism evidence="2 3">
    <name type="scientific">Ficus carica</name>
    <name type="common">Common fig</name>
    <dbReference type="NCBI Taxonomy" id="3494"/>
    <lineage>
        <taxon>Eukaryota</taxon>
        <taxon>Viridiplantae</taxon>
        <taxon>Streptophyta</taxon>
        <taxon>Embryophyta</taxon>
        <taxon>Tracheophyta</taxon>
        <taxon>Spermatophyta</taxon>
        <taxon>Magnoliopsida</taxon>
        <taxon>eudicotyledons</taxon>
        <taxon>Gunneridae</taxon>
        <taxon>Pentapetalae</taxon>
        <taxon>rosids</taxon>
        <taxon>fabids</taxon>
        <taxon>Rosales</taxon>
        <taxon>Moraceae</taxon>
        <taxon>Ficeae</taxon>
        <taxon>Ficus</taxon>
    </lineage>
</organism>
<dbReference type="EMBL" id="BTGU01000009">
    <property type="protein sequence ID" value="GMN39134.1"/>
    <property type="molecule type" value="Genomic_DNA"/>
</dbReference>
<feature type="compositionally biased region" description="Polar residues" evidence="1">
    <location>
        <begin position="42"/>
        <end position="79"/>
    </location>
</feature>
<proteinExistence type="predicted"/>
<evidence type="ECO:0000313" key="2">
    <source>
        <dbReference type="EMBL" id="GMN39134.1"/>
    </source>
</evidence>
<evidence type="ECO:0000313" key="3">
    <source>
        <dbReference type="Proteomes" id="UP001187192"/>
    </source>
</evidence>
<name>A0AA87ZL86_FICCA</name>
<evidence type="ECO:0000256" key="1">
    <source>
        <dbReference type="SAM" id="MobiDB-lite"/>
    </source>
</evidence>
<feature type="compositionally biased region" description="Low complexity" evidence="1">
    <location>
        <begin position="22"/>
        <end position="32"/>
    </location>
</feature>
<dbReference type="Proteomes" id="UP001187192">
    <property type="component" value="Unassembled WGS sequence"/>
</dbReference>
<protein>
    <submittedName>
        <fullName evidence="2">Uncharacterized protein</fullName>
    </submittedName>
</protein>
<feature type="region of interest" description="Disordered" evidence="1">
    <location>
        <begin position="92"/>
        <end position="126"/>
    </location>
</feature>
<feature type="compositionally biased region" description="Polar residues" evidence="1">
    <location>
        <begin position="92"/>
        <end position="125"/>
    </location>
</feature>
<dbReference type="AlphaFoldDB" id="A0AA87ZL86"/>
<comment type="caution">
    <text evidence="2">The sequence shown here is derived from an EMBL/GenBank/DDBJ whole genome shotgun (WGS) entry which is preliminary data.</text>
</comment>
<reference evidence="2" key="1">
    <citation type="submission" date="2023-07" db="EMBL/GenBank/DDBJ databases">
        <title>draft genome sequence of fig (Ficus carica).</title>
        <authorList>
            <person name="Takahashi T."/>
            <person name="Nishimura K."/>
        </authorList>
    </citation>
    <scope>NUCLEOTIDE SEQUENCE</scope>
</reference>
<feature type="compositionally biased region" description="Polar residues" evidence="1">
    <location>
        <begin position="1"/>
        <end position="17"/>
    </location>
</feature>
<sequence>MLPLPNNTTTIPSSNDTKPLITNDNNSTTSTTPKHINDIKPISQSSQETTNDLPENSPLSPQYFSSPPNSQEAAKTNDEFFSQDVQFATSSPSEYLVTSPNSQEAAKTNDQFFTPDVQNATSSSPDYLEKKYYTHIPCGDRLRPFGKLEPLDAEAIDTGG</sequence>
<accession>A0AA87ZL86</accession>